<evidence type="ECO:0000313" key="1">
    <source>
        <dbReference type="EMBL" id="CAG9562599.1"/>
    </source>
</evidence>
<proteinExistence type="predicted"/>
<name>A0A8J2W0J0_9NEOP</name>
<organism evidence="1 2">
    <name type="scientific">Danaus chrysippus</name>
    <name type="common">African queen</name>
    <dbReference type="NCBI Taxonomy" id="151541"/>
    <lineage>
        <taxon>Eukaryota</taxon>
        <taxon>Metazoa</taxon>
        <taxon>Ecdysozoa</taxon>
        <taxon>Arthropoda</taxon>
        <taxon>Hexapoda</taxon>
        <taxon>Insecta</taxon>
        <taxon>Pterygota</taxon>
        <taxon>Neoptera</taxon>
        <taxon>Endopterygota</taxon>
        <taxon>Lepidoptera</taxon>
        <taxon>Glossata</taxon>
        <taxon>Ditrysia</taxon>
        <taxon>Papilionoidea</taxon>
        <taxon>Nymphalidae</taxon>
        <taxon>Danainae</taxon>
        <taxon>Danaini</taxon>
        <taxon>Danaina</taxon>
        <taxon>Danaus</taxon>
        <taxon>Anosia</taxon>
    </lineage>
</organism>
<gene>
    <name evidence="1" type="ORF">DCHRY22_LOCUS3909</name>
</gene>
<accession>A0A8J2W0J0</accession>
<dbReference type="AlphaFoldDB" id="A0A8J2W0J0"/>
<comment type="caution">
    <text evidence="1">The sequence shown here is derived from an EMBL/GenBank/DDBJ whole genome shotgun (WGS) entry which is preliminary data.</text>
</comment>
<evidence type="ECO:0000313" key="2">
    <source>
        <dbReference type="Proteomes" id="UP000789524"/>
    </source>
</evidence>
<protein>
    <submittedName>
        <fullName evidence="1">(African queen) hypothetical protein</fullName>
    </submittedName>
</protein>
<reference evidence="1" key="1">
    <citation type="submission" date="2021-09" db="EMBL/GenBank/DDBJ databases">
        <authorList>
            <person name="Martin H S."/>
        </authorList>
    </citation>
    <scope>NUCLEOTIDE SEQUENCE</scope>
</reference>
<dbReference type="Proteomes" id="UP000789524">
    <property type="component" value="Unassembled WGS sequence"/>
</dbReference>
<dbReference type="OrthoDB" id="6362496at2759"/>
<sequence>METNNTRLYIKEMLKSKIFLGRYLERRLIDESIGYRDVVLLSAAEVELKRQLLEVRQMLLSAYPSNHWIGIVESETLGYPSGFLDFLSKIVGGFYILVAMFFKPNNPKPPKSRRSITYYNSRPQNYDYRDSF</sequence>
<dbReference type="EMBL" id="CAKASE010000048">
    <property type="protein sequence ID" value="CAG9562599.1"/>
    <property type="molecule type" value="Genomic_DNA"/>
</dbReference>
<keyword evidence="2" id="KW-1185">Reference proteome</keyword>